<dbReference type="EMBL" id="ABWP01000004">
    <property type="protein sequence ID" value="EEA86259.1"/>
    <property type="molecule type" value="Genomic_DNA"/>
</dbReference>
<dbReference type="GO" id="GO:0008783">
    <property type="term" value="F:agmatinase activity"/>
    <property type="evidence" value="ECO:0007669"/>
    <property type="project" value="TreeGrafter"/>
</dbReference>
<dbReference type="InterPro" id="IPR023696">
    <property type="entry name" value="Ureohydrolase_dom_sf"/>
</dbReference>
<dbReference type="OrthoDB" id="9805406at2"/>
<keyword evidence="4" id="KW-1185">Reference proteome</keyword>
<evidence type="ECO:0000313" key="4">
    <source>
        <dbReference type="Proteomes" id="UP000003178"/>
    </source>
</evidence>
<reference evidence="3 4" key="1">
    <citation type="submission" date="2008-09" db="EMBL/GenBank/DDBJ databases">
        <authorList>
            <person name="Fulton L."/>
            <person name="Clifton S."/>
            <person name="Fulton B."/>
            <person name="Xu J."/>
            <person name="Minx P."/>
            <person name="Pepin K.H."/>
            <person name="Johnson M."/>
            <person name="Thiruvilangam P."/>
            <person name="Bhonagiri V."/>
            <person name="Nash W.E."/>
            <person name="Mardis E.R."/>
            <person name="Wilson R.K."/>
        </authorList>
    </citation>
    <scope>NUCLEOTIDE SEQUENCE [LARGE SCALE GENOMIC DNA]</scope>
    <source>
        <strain evidence="3 4">DSM 13275</strain>
    </source>
</reference>
<evidence type="ECO:0000256" key="2">
    <source>
        <dbReference type="PROSITE-ProRule" id="PRU00742"/>
    </source>
</evidence>
<sequence>MKYKDRNLVLNFSNTYSKKVANCLEDTDWIDCSDISGTNMYCTDDAADEIKRRLEEYSPKGVHFIDSGNYHYMTEFFVEKLDCKFSLVLFDYHNDMQVPMLHSFTSCGDWAREVLEKNDNLEQLILIGPSQKNIDEIEGLAKDKFEKLVCISLRDLERHKAEEKLECVKDDVPLYVSIDKDVLSNYYARTNWNQGKMSIDLLERILKRFLIDNDIIGADVCGERNPYEPIPEFIEDRAINKKTNKLLYDILTKVIG</sequence>
<dbReference type="Gene3D" id="3.40.800.10">
    <property type="entry name" value="Ureohydrolase domain"/>
    <property type="match status" value="1"/>
</dbReference>
<organism evidence="3 4">
    <name type="scientific">Peptacetobacter hiranonis (strain DSM 13275 / JCM 10541 / KCTC 15199 / TO-931)</name>
    <name type="common">Clostridium hiranonis</name>
    <dbReference type="NCBI Taxonomy" id="500633"/>
    <lineage>
        <taxon>Bacteria</taxon>
        <taxon>Bacillati</taxon>
        <taxon>Bacillota</taxon>
        <taxon>Clostridia</taxon>
        <taxon>Peptostreptococcales</taxon>
        <taxon>Peptostreptococcaceae</taxon>
        <taxon>Peptacetobacter</taxon>
    </lineage>
</organism>
<dbReference type="InterPro" id="IPR006035">
    <property type="entry name" value="Ureohydrolase"/>
</dbReference>
<dbReference type="Proteomes" id="UP000003178">
    <property type="component" value="Unassembled WGS sequence"/>
</dbReference>
<keyword evidence="1" id="KW-0479">Metal-binding</keyword>
<feature type="binding site" evidence="1">
    <location>
        <position position="179"/>
    </location>
    <ligand>
        <name>Mn(2+)</name>
        <dbReference type="ChEBI" id="CHEBI:29035"/>
        <label>1</label>
    </ligand>
</feature>
<feature type="binding site" evidence="1">
    <location>
        <position position="93"/>
    </location>
    <ligand>
        <name>Mn(2+)</name>
        <dbReference type="ChEBI" id="CHEBI:29035"/>
        <label>1</label>
    </ligand>
</feature>
<dbReference type="PANTHER" id="PTHR11358:SF41">
    <property type="entry name" value="ARGINASE"/>
    <property type="match status" value="1"/>
</dbReference>
<gene>
    <name evidence="3" type="ORF">CLOHIR_00111</name>
</gene>
<dbReference type="RefSeq" id="WP_006439028.1">
    <property type="nucleotide sequence ID" value="NZ_DS995354.1"/>
</dbReference>
<evidence type="ECO:0000256" key="1">
    <source>
        <dbReference type="PIRSR" id="PIRSR036979-1"/>
    </source>
</evidence>
<comment type="similarity">
    <text evidence="2">Belongs to the arginase family.</text>
</comment>
<feature type="binding site" evidence="1">
    <location>
        <position position="91"/>
    </location>
    <ligand>
        <name>Mn(2+)</name>
        <dbReference type="ChEBI" id="CHEBI:29035"/>
        <label>1</label>
    </ligand>
</feature>
<dbReference type="Pfam" id="PF00491">
    <property type="entry name" value="Arginase"/>
    <property type="match status" value="1"/>
</dbReference>
<feature type="binding site" evidence="1">
    <location>
        <position position="95"/>
    </location>
    <ligand>
        <name>Mn(2+)</name>
        <dbReference type="ChEBI" id="CHEBI:29035"/>
        <label>1</label>
    </ligand>
</feature>
<name>B6FW62_PEPHT</name>
<evidence type="ECO:0000313" key="3">
    <source>
        <dbReference type="EMBL" id="EEA86259.1"/>
    </source>
</evidence>
<proteinExistence type="inferred from homology"/>
<feature type="binding site" evidence="1">
    <location>
        <position position="181"/>
    </location>
    <ligand>
        <name>Mn(2+)</name>
        <dbReference type="ChEBI" id="CHEBI:29035"/>
        <label>1</label>
    </ligand>
</feature>
<feature type="binding site" evidence="1">
    <location>
        <position position="71"/>
    </location>
    <ligand>
        <name>Mn(2+)</name>
        <dbReference type="ChEBI" id="CHEBI:29035"/>
        <label>1</label>
    </ligand>
</feature>
<dbReference type="PIRSF" id="PIRSF036979">
    <property type="entry name" value="Arginase"/>
    <property type="match status" value="1"/>
</dbReference>
<dbReference type="eggNOG" id="COG0010">
    <property type="taxonomic scope" value="Bacteria"/>
</dbReference>
<dbReference type="HOGENOM" id="CLU_066809_1_1_9"/>
<comment type="cofactor">
    <cofactor evidence="1">
        <name>Mn(2+)</name>
        <dbReference type="ChEBI" id="CHEBI:29035"/>
    </cofactor>
    <text evidence="1">Binds 2 manganese ions per subunit.</text>
</comment>
<evidence type="ECO:0008006" key="5">
    <source>
        <dbReference type="Google" id="ProtNLM"/>
    </source>
</evidence>
<comment type="caution">
    <text evidence="3">The sequence shown here is derived from an EMBL/GenBank/DDBJ whole genome shotgun (WGS) entry which is preliminary data.</text>
</comment>
<accession>B6FW62</accession>
<dbReference type="AlphaFoldDB" id="B6FW62"/>
<dbReference type="PROSITE" id="PS51409">
    <property type="entry name" value="ARGINASE_2"/>
    <property type="match status" value="1"/>
</dbReference>
<reference evidence="3 4" key="2">
    <citation type="submission" date="2008-10" db="EMBL/GenBank/DDBJ databases">
        <title>Draft genome sequence of Clostridium hiranonis (DSM 13275).</title>
        <authorList>
            <person name="Sudarsanam P."/>
            <person name="Ley R."/>
            <person name="Guruge J."/>
            <person name="Turnbaugh P.J."/>
            <person name="Mahowald M."/>
            <person name="Liep D."/>
            <person name="Gordon J."/>
        </authorList>
    </citation>
    <scope>NUCLEOTIDE SEQUENCE [LARGE SCALE GENOMIC DNA]</scope>
    <source>
        <strain evidence="3 4">DSM 13275</strain>
    </source>
</reference>
<protein>
    <recommendedName>
        <fullName evidence="5">Arginase</fullName>
    </recommendedName>
</protein>
<dbReference type="GO" id="GO:0033389">
    <property type="term" value="P:putrescine biosynthetic process from arginine, via agmatine"/>
    <property type="evidence" value="ECO:0007669"/>
    <property type="project" value="TreeGrafter"/>
</dbReference>
<dbReference type="PANTHER" id="PTHR11358">
    <property type="entry name" value="ARGINASE/AGMATINASE"/>
    <property type="match status" value="1"/>
</dbReference>
<dbReference type="SUPFAM" id="SSF52768">
    <property type="entry name" value="Arginase/deacetylase"/>
    <property type="match status" value="1"/>
</dbReference>
<keyword evidence="1" id="KW-0464">Manganese</keyword>
<dbReference type="GO" id="GO:0046872">
    <property type="term" value="F:metal ion binding"/>
    <property type="evidence" value="ECO:0007669"/>
    <property type="project" value="UniProtKB-KW"/>
</dbReference>
<dbReference type="STRING" id="500633.CLOHIR_00111"/>